<comment type="caution">
    <text evidence="11">Lacks conserved residue(s) required for the propagation of feature annotation.</text>
</comment>
<evidence type="ECO:0000256" key="4">
    <source>
        <dbReference type="ARBA" id="ARBA00020461"/>
    </source>
</evidence>
<dbReference type="NCBIfam" id="TIGR00136">
    <property type="entry name" value="mnmG_gidA"/>
    <property type="match status" value="1"/>
</dbReference>
<proteinExistence type="inferred from homology"/>
<dbReference type="InterPro" id="IPR047001">
    <property type="entry name" value="MnmG_C_subdom"/>
</dbReference>
<evidence type="ECO:0000256" key="5">
    <source>
        <dbReference type="ARBA" id="ARBA00022630"/>
    </source>
</evidence>
<dbReference type="Pfam" id="PF13932">
    <property type="entry name" value="SAM_GIDA_C"/>
    <property type="match status" value="1"/>
</dbReference>
<dbReference type="EMBL" id="VWPJ01000005">
    <property type="protein sequence ID" value="KAA5606248.1"/>
    <property type="molecule type" value="Genomic_DNA"/>
</dbReference>
<evidence type="ECO:0000256" key="10">
    <source>
        <dbReference type="ARBA" id="ARBA00031800"/>
    </source>
</evidence>
<comment type="function">
    <text evidence="2 11">NAD-binding protein involved in the addition of a carboxymethylaminomethyl (cmnm) group at the wobble position (U34) of certain tRNAs, forming tRNA-cmnm(5)s(2)U34.</text>
</comment>
<evidence type="ECO:0000256" key="7">
    <source>
        <dbReference type="ARBA" id="ARBA00022827"/>
    </source>
</evidence>
<evidence type="ECO:0000256" key="1">
    <source>
        <dbReference type="ARBA" id="ARBA00001974"/>
    </source>
</evidence>
<dbReference type="RefSeq" id="WP_150061770.1">
    <property type="nucleotide sequence ID" value="NZ_JACHII010000007.1"/>
</dbReference>
<keyword evidence="7 11" id="KW-0274">FAD</keyword>
<gene>
    <name evidence="11 13" type="primary">mnmG</name>
    <name evidence="11" type="synonym">gidA</name>
    <name evidence="13" type="ORF">F1188_07455</name>
</gene>
<keyword evidence="11" id="KW-0963">Cytoplasm</keyword>
<feature type="binding site" evidence="11">
    <location>
        <begin position="296"/>
        <end position="310"/>
    </location>
    <ligand>
        <name>NAD(+)</name>
        <dbReference type="ChEBI" id="CHEBI:57540"/>
    </ligand>
</feature>
<evidence type="ECO:0000256" key="11">
    <source>
        <dbReference type="HAMAP-Rule" id="MF_00129"/>
    </source>
</evidence>
<dbReference type="Pfam" id="PF21680">
    <property type="entry name" value="GIDA_C_1st"/>
    <property type="match status" value="1"/>
</dbReference>
<dbReference type="InterPro" id="IPR026904">
    <property type="entry name" value="MnmG_C"/>
</dbReference>
<evidence type="ECO:0000256" key="9">
    <source>
        <dbReference type="ARBA" id="ARBA00025948"/>
    </source>
</evidence>
<evidence type="ECO:0000259" key="12">
    <source>
        <dbReference type="SMART" id="SM01228"/>
    </source>
</evidence>
<keyword evidence="5 11" id="KW-0285">Flavoprotein</keyword>
<sequence length="657" mass="69147">MTDPDPLRDRTLSSAEAAARTADVLVVGGGHAGTEAAAAAARMGARTVLVTHDRQAIGVMSCNPAIGGLGKGHLAREIDALDGLMARAIDRGGIQFRVLNRSKGPAVRGPRAQADRRLYRLAIQTLLAETPTLTIVEGAVADLWTEPAPTATGPAARRVAGVVLADGQVLRAGAVVLTTGTFLRGQIHRGHETEPGGRLGCPPAVGLSGALAGLGLPLGRLKTGTPPRLDGRTIDWAVLQEQLGDDPPEPFSTLTDRITTPQVSCHITTTTPETHALIRANLSRSALYGGRIDSVGPRYCPSIEDKVVRFADRDHHQIFLEPEGLDDPTVYPNGISTSLPADVQAALVATLPGLERAVIRQPGYAIEYDYVDPCVLTPTLAVADVPGLFLAGQINGTTGYEEAGALGLLAGINAALTAGQGGATTAADPGCAAAPPTFTLDRAEGYLGVMVDDLVTRGVAEPYRMFTSRAEYRLRLRADNADARLTDRGVAIGVVGSPRAAAWADARARRAEAEALTRRLSMTPAELGRAGWTVTQDGQRRTAFDLLAQPDVTVARLVTLWPELAAIDPASAAQVEVAARYDRYLARMERDIAAYRRDEDLSLPPDLDLDAIGSLSTEVRQLLARARPATVGAAARLPGMTPAAVTALLAHARRRAS</sequence>
<dbReference type="SUPFAM" id="SSF51905">
    <property type="entry name" value="FAD/NAD(P)-binding domain"/>
    <property type="match status" value="1"/>
</dbReference>
<dbReference type="HAMAP" id="MF_00129">
    <property type="entry name" value="MnmG_GidA"/>
    <property type="match status" value="1"/>
</dbReference>
<dbReference type="GO" id="GO:0030488">
    <property type="term" value="P:tRNA methylation"/>
    <property type="evidence" value="ECO:0007669"/>
    <property type="project" value="TreeGrafter"/>
</dbReference>
<dbReference type="GO" id="GO:0002098">
    <property type="term" value="P:tRNA wobble uridine modification"/>
    <property type="evidence" value="ECO:0007669"/>
    <property type="project" value="InterPro"/>
</dbReference>
<comment type="subcellular location">
    <subcellularLocation>
        <location evidence="11">Cytoplasm</location>
    </subcellularLocation>
</comment>
<comment type="similarity">
    <text evidence="3 11">Belongs to the MnmG family.</text>
</comment>
<feature type="binding site" evidence="11">
    <location>
        <begin position="28"/>
        <end position="33"/>
    </location>
    <ligand>
        <name>FAD</name>
        <dbReference type="ChEBI" id="CHEBI:57692"/>
    </ligand>
</feature>
<dbReference type="GO" id="GO:0005829">
    <property type="term" value="C:cytosol"/>
    <property type="evidence" value="ECO:0007669"/>
    <property type="project" value="TreeGrafter"/>
</dbReference>
<protein>
    <recommendedName>
        <fullName evidence="4 11">tRNA uridine 5-carboxymethylaminomethyl modification enzyme MnmG</fullName>
    </recommendedName>
    <alternativeName>
        <fullName evidence="10 11">Glucose-inhibited division protein A</fullName>
    </alternativeName>
</protein>
<comment type="caution">
    <text evidence="13">The sequence shown here is derived from an EMBL/GenBank/DDBJ whole genome shotgun (WGS) entry which is preliminary data.</text>
</comment>
<dbReference type="InterPro" id="IPR002218">
    <property type="entry name" value="MnmG-rel"/>
</dbReference>
<keyword evidence="8 11" id="KW-0520">NAD</keyword>
<evidence type="ECO:0000313" key="13">
    <source>
        <dbReference type="EMBL" id="KAA5606248.1"/>
    </source>
</evidence>
<dbReference type="AlphaFoldDB" id="A0A5M6IF98"/>
<dbReference type="Pfam" id="PF01134">
    <property type="entry name" value="GIDA"/>
    <property type="match status" value="1"/>
</dbReference>
<keyword evidence="14" id="KW-1185">Reference proteome</keyword>
<comment type="subunit">
    <text evidence="9 11">Homodimer. Heterotetramer of two MnmE and two MnmG subunits.</text>
</comment>
<feature type="domain" description="tRNA uridine 5-carboxymethylaminomethyl modification enzyme C-terminal subdomain" evidence="12">
    <location>
        <begin position="579"/>
        <end position="650"/>
    </location>
</feature>
<dbReference type="FunFam" id="3.50.50.60:FF:000002">
    <property type="entry name" value="tRNA uridine 5-carboxymethylaminomethyl modification enzyme MnmG"/>
    <property type="match status" value="1"/>
</dbReference>
<evidence type="ECO:0000256" key="8">
    <source>
        <dbReference type="ARBA" id="ARBA00023027"/>
    </source>
</evidence>
<dbReference type="InterPro" id="IPR040131">
    <property type="entry name" value="MnmG_N"/>
</dbReference>
<dbReference type="OrthoDB" id="9815560at2"/>
<dbReference type="FunFam" id="3.50.50.60:FF:000082">
    <property type="entry name" value="protein MTO1 homolog, mitochondrial isoform X1"/>
    <property type="match status" value="1"/>
</dbReference>
<comment type="cofactor">
    <cofactor evidence="1 11">
        <name>FAD</name>
        <dbReference type="ChEBI" id="CHEBI:57692"/>
    </cofactor>
</comment>
<name>A0A5M6IF98_9PROT</name>
<dbReference type="InterPro" id="IPR049312">
    <property type="entry name" value="GIDA_C_N"/>
</dbReference>
<dbReference type="GO" id="GO:0050660">
    <property type="term" value="F:flavin adenine dinucleotide binding"/>
    <property type="evidence" value="ECO:0007669"/>
    <property type="project" value="UniProtKB-UniRule"/>
</dbReference>
<reference evidence="13 14" key="1">
    <citation type="submission" date="2019-09" db="EMBL/GenBank/DDBJ databases">
        <title>Genome sequence of Roseospira marina, one of the more divergent members of the non-sulfur purple photosynthetic bacterial family, the Rhodospirillaceae.</title>
        <authorList>
            <person name="Meyer T."/>
            <person name="Kyndt J."/>
        </authorList>
    </citation>
    <scope>NUCLEOTIDE SEQUENCE [LARGE SCALE GENOMIC DNA]</scope>
    <source>
        <strain evidence="13 14">DSM 15113</strain>
    </source>
</reference>
<dbReference type="PANTHER" id="PTHR11806">
    <property type="entry name" value="GLUCOSE INHIBITED DIVISION PROTEIN A"/>
    <property type="match status" value="1"/>
</dbReference>
<dbReference type="Proteomes" id="UP000324065">
    <property type="component" value="Unassembled WGS sequence"/>
</dbReference>
<keyword evidence="6 11" id="KW-0819">tRNA processing</keyword>
<dbReference type="Gene3D" id="1.10.150.570">
    <property type="entry name" value="GidA associated domain, C-terminal subdomain"/>
    <property type="match status" value="1"/>
</dbReference>
<organism evidence="13 14">
    <name type="scientific">Roseospira marina</name>
    <dbReference type="NCBI Taxonomy" id="140057"/>
    <lineage>
        <taxon>Bacteria</taxon>
        <taxon>Pseudomonadati</taxon>
        <taxon>Pseudomonadota</taxon>
        <taxon>Alphaproteobacteria</taxon>
        <taxon>Rhodospirillales</taxon>
        <taxon>Rhodospirillaceae</taxon>
        <taxon>Roseospira</taxon>
    </lineage>
</organism>
<evidence type="ECO:0000256" key="6">
    <source>
        <dbReference type="ARBA" id="ARBA00022694"/>
    </source>
</evidence>
<dbReference type="PROSITE" id="PS01280">
    <property type="entry name" value="GIDA_1"/>
    <property type="match status" value="1"/>
</dbReference>
<dbReference type="InterPro" id="IPR044920">
    <property type="entry name" value="MnmG_C_subdom_sf"/>
</dbReference>
<dbReference type="Gene3D" id="3.50.50.60">
    <property type="entry name" value="FAD/NAD(P)-binding domain"/>
    <property type="match status" value="2"/>
</dbReference>
<dbReference type="SMART" id="SM01228">
    <property type="entry name" value="GIDA_assoc_3"/>
    <property type="match status" value="1"/>
</dbReference>
<dbReference type="InterPro" id="IPR004416">
    <property type="entry name" value="MnmG"/>
</dbReference>
<evidence type="ECO:0000256" key="3">
    <source>
        <dbReference type="ARBA" id="ARBA00007653"/>
    </source>
</evidence>
<dbReference type="InterPro" id="IPR020595">
    <property type="entry name" value="MnmG-rel_CS"/>
</dbReference>
<accession>A0A5M6IF98</accession>
<evidence type="ECO:0000313" key="14">
    <source>
        <dbReference type="Proteomes" id="UP000324065"/>
    </source>
</evidence>
<evidence type="ECO:0000256" key="2">
    <source>
        <dbReference type="ARBA" id="ARBA00003717"/>
    </source>
</evidence>
<dbReference type="PANTHER" id="PTHR11806:SF0">
    <property type="entry name" value="PROTEIN MTO1 HOMOLOG, MITOCHONDRIAL"/>
    <property type="match status" value="1"/>
</dbReference>
<dbReference type="InterPro" id="IPR036188">
    <property type="entry name" value="FAD/NAD-bd_sf"/>
</dbReference>
<dbReference type="FunFam" id="1.10.150.570:FF:000001">
    <property type="entry name" value="tRNA uridine 5-carboxymethylaminomethyl modification enzyme MnmG"/>
    <property type="match status" value="1"/>
</dbReference>